<dbReference type="Proteomes" id="UP000288587">
    <property type="component" value="Unassembled WGS sequence"/>
</dbReference>
<dbReference type="PROSITE" id="PS51352">
    <property type="entry name" value="THIOREDOXIN_2"/>
    <property type="match status" value="1"/>
</dbReference>
<keyword evidence="4" id="KW-1015">Disulfide bond</keyword>
<feature type="binding site" evidence="3">
    <location>
        <position position="81"/>
    </location>
    <ligand>
        <name>Cu cation</name>
        <dbReference type="ChEBI" id="CHEBI:23378"/>
    </ligand>
</feature>
<dbReference type="GO" id="GO:0046872">
    <property type="term" value="F:metal ion binding"/>
    <property type="evidence" value="ECO:0007669"/>
    <property type="project" value="UniProtKB-KW"/>
</dbReference>
<feature type="disulfide bond" description="Redox-active" evidence="4">
    <location>
        <begin position="77"/>
        <end position="81"/>
    </location>
</feature>
<dbReference type="InterPro" id="IPR013766">
    <property type="entry name" value="Thioredoxin_domain"/>
</dbReference>
<reference evidence="6 7" key="1">
    <citation type="submission" date="2019-01" db="EMBL/GenBank/DDBJ databases">
        <authorList>
            <person name="Chen W.-M."/>
        </authorList>
    </citation>
    <scope>NUCLEOTIDE SEQUENCE [LARGE SCALE GENOMIC DNA]</scope>
    <source>
        <strain evidence="6 7">CCP-18</strain>
    </source>
</reference>
<dbReference type="EMBL" id="SACM01000006">
    <property type="protein sequence ID" value="RVT82399.1"/>
    <property type="molecule type" value="Genomic_DNA"/>
</dbReference>
<dbReference type="InterPro" id="IPR036249">
    <property type="entry name" value="Thioredoxin-like_sf"/>
</dbReference>
<name>A0A3S2WL36_9BURK</name>
<dbReference type="SUPFAM" id="SSF52833">
    <property type="entry name" value="Thioredoxin-like"/>
    <property type="match status" value="1"/>
</dbReference>
<dbReference type="FunFam" id="3.40.30.10:FF:000013">
    <property type="entry name" value="Blast:Protein SCO1 homolog, mitochondrial"/>
    <property type="match status" value="1"/>
</dbReference>
<comment type="caution">
    <text evidence="6">The sequence shown here is derived from an EMBL/GenBank/DDBJ whole genome shotgun (WGS) entry which is preliminary data.</text>
</comment>
<dbReference type="InterPro" id="IPR003782">
    <property type="entry name" value="SCO1/SenC"/>
</dbReference>
<accession>A0A3S2WL36</accession>
<dbReference type="PANTHER" id="PTHR12151">
    <property type="entry name" value="ELECTRON TRANSPORT PROTIN SCO1/SENC FAMILY MEMBER"/>
    <property type="match status" value="1"/>
</dbReference>
<dbReference type="AlphaFoldDB" id="A0A3S2WL36"/>
<evidence type="ECO:0000256" key="3">
    <source>
        <dbReference type="PIRSR" id="PIRSR603782-1"/>
    </source>
</evidence>
<evidence type="ECO:0000256" key="2">
    <source>
        <dbReference type="ARBA" id="ARBA00023008"/>
    </source>
</evidence>
<feature type="binding site" evidence="3">
    <location>
        <position position="77"/>
    </location>
    <ligand>
        <name>Cu cation</name>
        <dbReference type="ChEBI" id="CHEBI:23378"/>
    </ligand>
</feature>
<dbReference type="OrthoDB" id="9790194at2"/>
<protein>
    <submittedName>
        <fullName evidence="6">SCO family protein</fullName>
    </submittedName>
</protein>
<dbReference type="CDD" id="cd02968">
    <property type="entry name" value="SCO"/>
    <property type="match status" value="1"/>
</dbReference>
<gene>
    <name evidence="6" type="ORF">EOD73_16830</name>
</gene>
<dbReference type="Gene3D" id="3.40.30.10">
    <property type="entry name" value="Glutaredoxin"/>
    <property type="match status" value="1"/>
</dbReference>
<dbReference type="Pfam" id="PF02630">
    <property type="entry name" value="SCO1-SenC"/>
    <property type="match status" value="1"/>
</dbReference>
<feature type="domain" description="Thioredoxin" evidence="5">
    <location>
        <begin position="39"/>
        <end position="201"/>
    </location>
</feature>
<evidence type="ECO:0000313" key="6">
    <source>
        <dbReference type="EMBL" id="RVT82399.1"/>
    </source>
</evidence>
<dbReference type="PANTHER" id="PTHR12151:SF25">
    <property type="entry name" value="LINALOOL DEHYDRATASE_ISOMERASE DOMAIN-CONTAINING PROTEIN"/>
    <property type="match status" value="1"/>
</dbReference>
<evidence type="ECO:0000259" key="5">
    <source>
        <dbReference type="PROSITE" id="PS51352"/>
    </source>
</evidence>
<dbReference type="RefSeq" id="WP_127684207.1">
    <property type="nucleotide sequence ID" value="NZ_SACM01000006.1"/>
</dbReference>
<keyword evidence="7" id="KW-1185">Reference proteome</keyword>
<evidence type="ECO:0000256" key="4">
    <source>
        <dbReference type="PIRSR" id="PIRSR603782-2"/>
    </source>
</evidence>
<evidence type="ECO:0000313" key="7">
    <source>
        <dbReference type="Proteomes" id="UP000288587"/>
    </source>
</evidence>
<keyword evidence="3" id="KW-0479">Metal-binding</keyword>
<organism evidence="6 7">
    <name type="scientific">Inhella crocodyli</name>
    <dbReference type="NCBI Taxonomy" id="2499851"/>
    <lineage>
        <taxon>Bacteria</taxon>
        <taxon>Pseudomonadati</taxon>
        <taxon>Pseudomonadota</taxon>
        <taxon>Betaproteobacteria</taxon>
        <taxon>Burkholderiales</taxon>
        <taxon>Sphaerotilaceae</taxon>
        <taxon>Inhella</taxon>
    </lineage>
</organism>
<proteinExistence type="inferred from homology"/>
<sequence>MCPSESVDRRVWLLAGLASLGGLGACEPAAQTSFASVDLTGAAYGRDFNLPDVDGRRRSLADFRGRVVVVFFGFTQCPDVCPTTLGELALIKQELGADGARVVPVFITVDPERDTPELLRAYMANFGADGVALRGSLEETRAVAKEFRVLFNKVPAKTGEGYTMDHTAASFVFDPQGRLRLYARYGLGPQALLGDVRTLLRGA</sequence>
<feature type="binding site" evidence="3">
    <location>
        <position position="166"/>
    </location>
    <ligand>
        <name>Cu cation</name>
        <dbReference type="ChEBI" id="CHEBI:23378"/>
    </ligand>
</feature>
<keyword evidence="2 3" id="KW-0186">Copper</keyword>
<evidence type="ECO:0000256" key="1">
    <source>
        <dbReference type="ARBA" id="ARBA00010996"/>
    </source>
</evidence>
<comment type="similarity">
    <text evidence="1">Belongs to the SCO1/2 family.</text>
</comment>